<dbReference type="Proteomes" id="UP000024404">
    <property type="component" value="Unassembled WGS sequence"/>
</dbReference>
<dbReference type="EMBL" id="CMVM020000450">
    <property type="status" value="NOT_ANNOTATED_CDS"/>
    <property type="molecule type" value="Genomic_DNA"/>
</dbReference>
<name>A0A8R1TML6_ONCVO</name>
<reference evidence="1" key="2">
    <citation type="submission" date="2022-06" db="UniProtKB">
        <authorList>
            <consortium name="EnsemblMetazoa"/>
        </authorList>
    </citation>
    <scope>IDENTIFICATION</scope>
</reference>
<protein>
    <submittedName>
        <fullName evidence="1">Uncharacterized protein</fullName>
    </submittedName>
</protein>
<proteinExistence type="predicted"/>
<evidence type="ECO:0000313" key="1">
    <source>
        <dbReference type="EnsemblMetazoa" id="OVOC12394.1"/>
    </source>
</evidence>
<keyword evidence="2" id="KW-1185">Reference proteome</keyword>
<accession>A0A8R1TML6</accession>
<dbReference type="EnsemblMetazoa" id="OVOC12394.1">
    <property type="protein sequence ID" value="OVOC12394.1"/>
    <property type="gene ID" value="WBGene00249203"/>
</dbReference>
<organism evidence="1 2">
    <name type="scientific">Onchocerca volvulus</name>
    <dbReference type="NCBI Taxonomy" id="6282"/>
    <lineage>
        <taxon>Eukaryota</taxon>
        <taxon>Metazoa</taxon>
        <taxon>Ecdysozoa</taxon>
        <taxon>Nematoda</taxon>
        <taxon>Chromadorea</taxon>
        <taxon>Rhabditida</taxon>
        <taxon>Spirurina</taxon>
        <taxon>Spiruromorpha</taxon>
        <taxon>Filarioidea</taxon>
        <taxon>Onchocercidae</taxon>
        <taxon>Onchocerca</taxon>
    </lineage>
</organism>
<sequence>MAFCIFVTTKKYEEKKQHTQTCINTYVNIQAQTHQHEYKHNSNVLFKYVEKKKFEMHFIRYEHHHYRNSQPNLLRQYYTLVNNSRPSIPDLLNIHQSMPKNGTIDVHHSNHSANI</sequence>
<dbReference type="AlphaFoldDB" id="A0A8R1TML6"/>
<reference evidence="2" key="1">
    <citation type="submission" date="2013-10" db="EMBL/GenBank/DDBJ databases">
        <title>Genome sequencing of Onchocerca volvulus.</title>
        <authorList>
            <person name="Cotton J."/>
            <person name="Tsai J."/>
            <person name="Stanley E."/>
            <person name="Tracey A."/>
            <person name="Holroyd N."/>
            <person name="Lustigman S."/>
            <person name="Berriman M."/>
        </authorList>
    </citation>
    <scope>NUCLEOTIDE SEQUENCE</scope>
</reference>
<evidence type="ECO:0000313" key="2">
    <source>
        <dbReference type="Proteomes" id="UP000024404"/>
    </source>
</evidence>